<dbReference type="PANTHER" id="PTHR24320">
    <property type="entry name" value="RETINOL DEHYDROGENASE"/>
    <property type="match status" value="1"/>
</dbReference>
<evidence type="ECO:0000313" key="4">
    <source>
        <dbReference type="Ensembl" id="ENSRROP00000003348.1"/>
    </source>
</evidence>
<evidence type="ECO:0000313" key="5">
    <source>
        <dbReference type="Proteomes" id="UP000233200"/>
    </source>
</evidence>
<dbReference type="AlphaFoldDB" id="A0A2K6NGF4"/>
<name>A0A2K6NGF4_RHIRO</name>
<dbReference type="GeneTree" id="ENSGT00940000157389"/>
<evidence type="ECO:0000256" key="2">
    <source>
        <dbReference type="ARBA" id="ARBA00022857"/>
    </source>
</evidence>
<keyword evidence="5" id="KW-1185">Reference proteome</keyword>
<accession>A0A2K6NGF4</accession>
<keyword evidence="3" id="KW-0560">Oxidoreductase</keyword>
<proteinExistence type="inferred from homology"/>
<gene>
    <name evidence="4" type="primary">WWOX</name>
</gene>
<dbReference type="Pfam" id="PF00106">
    <property type="entry name" value="adh_short"/>
    <property type="match status" value="1"/>
</dbReference>
<dbReference type="PANTHER" id="PTHR24320:SF282">
    <property type="entry name" value="WW DOMAIN-CONTAINING OXIDOREDUCTASE"/>
    <property type="match status" value="1"/>
</dbReference>
<comment type="similarity">
    <text evidence="1">Belongs to the short-chain dehydrogenases/reductases (SDR) family.</text>
</comment>
<reference evidence="4" key="1">
    <citation type="submission" date="2025-08" db="UniProtKB">
        <authorList>
            <consortium name="Ensembl"/>
        </authorList>
    </citation>
    <scope>IDENTIFICATION</scope>
</reference>
<evidence type="ECO:0000256" key="1">
    <source>
        <dbReference type="ARBA" id="ARBA00006484"/>
    </source>
</evidence>
<dbReference type="Proteomes" id="UP000233200">
    <property type="component" value="Unplaced"/>
</dbReference>
<sequence>SARGSECHHKAKVEAMALDLALLRSVQHFAEAFKAKNVPLHVLVCNAAAFALPWSLTKDGLETTFQVNHLGHFYLVQLLQDVLCRSAPARVIVVSSESHRFTDINDSLGKLDFSRLSPSKNDYWAMLAYNRSKLCNVLFSNELHHAQPLCLIPLPTLPVCSSLCRTLPQSLLFPWQESSETTCEQVSMPRARQGLGETDVL</sequence>
<dbReference type="GO" id="GO:0016491">
    <property type="term" value="F:oxidoreductase activity"/>
    <property type="evidence" value="ECO:0007669"/>
    <property type="project" value="UniProtKB-KW"/>
</dbReference>
<dbReference type="SUPFAM" id="SSF51735">
    <property type="entry name" value="NAD(P)-binding Rossmann-fold domains"/>
    <property type="match status" value="1"/>
</dbReference>
<reference evidence="4" key="2">
    <citation type="submission" date="2025-09" db="UniProtKB">
        <authorList>
            <consortium name="Ensembl"/>
        </authorList>
    </citation>
    <scope>IDENTIFICATION</scope>
</reference>
<protein>
    <submittedName>
        <fullName evidence="4">WW domain containing oxidoreductase</fullName>
    </submittedName>
</protein>
<keyword evidence="2" id="KW-0521">NADP</keyword>
<organism evidence="4 5">
    <name type="scientific">Rhinopithecus roxellana</name>
    <name type="common">Golden snub-nosed monkey</name>
    <name type="synonym">Pygathrix roxellana</name>
    <dbReference type="NCBI Taxonomy" id="61622"/>
    <lineage>
        <taxon>Eukaryota</taxon>
        <taxon>Metazoa</taxon>
        <taxon>Chordata</taxon>
        <taxon>Craniata</taxon>
        <taxon>Vertebrata</taxon>
        <taxon>Euteleostomi</taxon>
        <taxon>Mammalia</taxon>
        <taxon>Eutheria</taxon>
        <taxon>Euarchontoglires</taxon>
        <taxon>Primates</taxon>
        <taxon>Haplorrhini</taxon>
        <taxon>Catarrhini</taxon>
        <taxon>Cercopithecidae</taxon>
        <taxon>Colobinae</taxon>
        <taxon>Rhinopithecus</taxon>
    </lineage>
</organism>
<dbReference type="InterPro" id="IPR002347">
    <property type="entry name" value="SDR_fam"/>
</dbReference>
<dbReference type="InterPro" id="IPR036291">
    <property type="entry name" value="NAD(P)-bd_dom_sf"/>
</dbReference>
<evidence type="ECO:0000256" key="3">
    <source>
        <dbReference type="ARBA" id="ARBA00023002"/>
    </source>
</evidence>
<dbReference type="Gene3D" id="3.40.50.720">
    <property type="entry name" value="NAD(P)-binding Rossmann-like Domain"/>
    <property type="match status" value="1"/>
</dbReference>
<dbReference type="Ensembl" id="ENSRROT00000014754.1">
    <property type="protein sequence ID" value="ENSRROP00000003348.1"/>
    <property type="gene ID" value="ENSRROG00000013221.1"/>
</dbReference>